<evidence type="ECO:0000313" key="2">
    <source>
        <dbReference type="EMBL" id="SHK29001.1"/>
    </source>
</evidence>
<reference evidence="2 3" key="1">
    <citation type="submission" date="2016-11" db="EMBL/GenBank/DDBJ databases">
        <authorList>
            <person name="Jaros S."/>
            <person name="Januszkiewicz K."/>
            <person name="Wedrychowicz H."/>
        </authorList>
    </citation>
    <scope>NUCLEOTIDE SEQUENCE [LARGE SCALE GENOMIC DNA]</scope>
    <source>
        <strain evidence="2 3">DSM 43832</strain>
    </source>
</reference>
<evidence type="ECO:0000313" key="3">
    <source>
        <dbReference type="Proteomes" id="UP000184363"/>
    </source>
</evidence>
<name>A0A1M6R969_PSETH</name>
<dbReference type="Gene3D" id="3.10.450.50">
    <property type="match status" value="1"/>
</dbReference>
<keyword evidence="3" id="KW-1185">Reference proteome</keyword>
<accession>A0A1M6R969</accession>
<dbReference type="AlphaFoldDB" id="A0A1M6R969"/>
<dbReference type="STRING" id="1848.SAMN05443637_104250"/>
<protein>
    <submittedName>
        <fullName evidence="2">Carboxymethylenebutenolidase</fullName>
    </submittedName>
</protein>
<dbReference type="Pfam" id="PF12680">
    <property type="entry name" value="SnoaL_2"/>
    <property type="match status" value="1"/>
</dbReference>
<dbReference type="PANTHER" id="PTHR38436">
    <property type="entry name" value="POLYKETIDE CYCLASE SNOAL-LIKE DOMAIN"/>
    <property type="match status" value="1"/>
</dbReference>
<dbReference type="EMBL" id="FRAP01000004">
    <property type="protein sequence ID" value="SHK29001.1"/>
    <property type="molecule type" value="Genomic_DNA"/>
</dbReference>
<dbReference type="InterPro" id="IPR032710">
    <property type="entry name" value="NTF2-like_dom_sf"/>
</dbReference>
<feature type="domain" description="SnoaL-like" evidence="1">
    <location>
        <begin position="17"/>
        <end position="124"/>
    </location>
</feature>
<dbReference type="SUPFAM" id="SSF54427">
    <property type="entry name" value="NTF2-like"/>
    <property type="match status" value="1"/>
</dbReference>
<dbReference type="Proteomes" id="UP000184363">
    <property type="component" value="Unassembled WGS sequence"/>
</dbReference>
<gene>
    <name evidence="2" type="ORF">SAMN05443637_104250</name>
</gene>
<dbReference type="PANTHER" id="PTHR38436:SF3">
    <property type="entry name" value="CARBOXYMETHYLENEBUTENOLIDASE-RELATED"/>
    <property type="match status" value="1"/>
</dbReference>
<evidence type="ECO:0000259" key="1">
    <source>
        <dbReference type="Pfam" id="PF12680"/>
    </source>
</evidence>
<organism evidence="2 3">
    <name type="scientific">Pseudonocardia thermophila</name>
    <dbReference type="NCBI Taxonomy" id="1848"/>
    <lineage>
        <taxon>Bacteria</taxon>
        <taxon>Bacillati</taxon>
        <taxon>Actinomycetota</taxon>
        <taxon>Actinomycetes</taxon>
        <taxon>Pseudonocardiales</taxon>
        <taxon>Pseudonocardiaceae</taxon>
        <taxon>Pseudonocardia</taxon>
    </lineage>
</organism>
<dbReference type="InterPro" id="IPR009959">
    <property type="entry name" value="Cyclase_SnoaL-like"/>
</dbReference>
<dbReference type="GO" id="GO:0030638">
    <property type="term" value="P:polyketide metabolic process"/>
    <property type="evidence" value="ECO:0007669"/>
    <property type="project" value="InterPro"/>
</dbReference>
<dbReference type="InterPro" id="IPR037401">
    <property type="entry name" value="SnoaL-like"/>
</dbReference>
<proteinExistence type="predicted"/>
<sequence>MGIQQLMRQIEQVRDAFHAAVHVDRDAAAAEALLGETCVLVNAPIGTGGGDPAAIRRYLAEDVLPALPDDLEFERVSRTVDQRRVVDEVRVRFTHDRELPWLLPGVPATGERAEVLAIGVVSFRHRSTAGRTESRISAHRTLWDHAGLCVQLGVDPAVALAAARA</sequence>